<protein>
    <submittedName>
        <fullName evidence="4">PPE family protein</fullName>
    </submittedName>
</protein>
<gene>
    <name evidence="4" type="ORF">BZL29_1673</name>
</gene>
<dbReference type="PANTHER" id="PTHR46766:SF1">
    <property type="entry name" value="GLUTAMINE-RICH PROTEIN 2"/>
    <property type="match status" value="1"/>
</dbReference>
<evidence type="ECO:0000313" key="5">
    <source>
        <dbReference type="Proteomes" id="UP000188532"/>
    </source>
</evidence>
<evidence type="ECO:0000256" key="1">
    <source>
        <dbReference type="ARBA" id="ARBA00010652"/>
    </source>
</evidence>
<keyword evidence="2" id="KW-0812">Transmembrane</keyword>
<name>A0A1V3XNZ3_MYCKA</name>
<evidence type="ECO:0000256" key="2">
    <source>
        <dbReference type="SAM" id="Phobius"/>
    </source>
</evidence>
<comment type="caution">
    <text evidence="4">The sequence shown here is derived from an EMBL/GenBank/DDBJ whole genome shotgun (WGS) entry which is preliminary data.</text>
</comment>
<dbReference type="Proteomes" id="UP000188532">
    <property type="component" value="Unassembled WGS sequence"/>
</dbReference>
<reference evidence="4 5" key="1">
    <citation type="submission" date="2017-02" db="EMBL/GenBank/DDBJ databases">
        <title>Complete genome sequences of Mycobacterium kansasii strains isolated from rhesus macaques.</title>
        <authorList>
            <person name="Panda A."/>
            <person name="Nagaraj S."/>
            <person name="Zhao X."/>
            <person name="Tettelin H."/>
            <person name="Detolla L.J."/>
        </authorList>
    </citation>
    <scope>NUCLEOTIDE SEQUENCE [LARGE SCALE GENOMIC DNA]</scope>
    <source>
        <strain evidence="4 5">11-3469</strain>
    </source>
</reference>
<dbReference type="SUPFAM" id="SSF140459">
    <property type="entry name" value="PE/PPE dimer-like"/>
    <property type="match status" value="1"/>
</dbReference>
<evidence type="ECO:0000313" key="4">
    <source>
        <dbReference type="EMBL" id="OOK80181.1"/>
    </source>
</evidence>
<accession>A0A1V3XNZ3</accession>
<dbReference type="AlphaFoldDB" id="A0A1V3XNZ3"/>
<comment type="similarity">
    <text evidence="1">Belongs to the mycobacterial PPE family.</text>
</comment>
<dbReference type="InterPro" id="IPR038332">
    <property type="entry name" value="PPE_sf"/>
</dbReference>
<dbReference type="Gene3D" id="1.20.1260.20">
    <property type="entry name" value="PPE superfamily"/>
    <property type="match status" value="1"/>
</dbReference>
<sequence>MNFSVLPPEINSFRMFSGAGSGPMLAAAAAWAGLADELGSAAAAFGSVTSGLAGGRVRRGRVRRRRRWRRWRLRIRGG</sequence>
<evidence type="ECO:0000259" key="3">
    <source>
        <dbReference type="Pfam" id="PF00823"/>
    </source>
</evidence>
<feature type="domain" description="PPE" evidence="3">
    <location>
        <begin position="2"/>
        <end position="55"/>
    </location>
</feature>
<dbReference type="Pfam" id="PF00823">
    <property type="entry name" value="PPE"/>
    <property type="match status" value="1"/>
</dbReference>
<proteinExistence type="inferred from homology"/>
<dbReference type="EMBL" id="MVBN01000002">
    <property type="protein sequence ID" value="OOK80181.1"/>
    <property type="molecule type" value="Genomic_DNA"/>
</dbReference>
<keyword evidence="2" id="KW-1133">Transmembrane helix</keyword>
<organism evidence="4 5">
    <name type="scientific">Mycobacterium kansasii</name>
    <dbReference type="NCBI Taxonomy" id="1768"/>
    <lineage>
        <taxon>Bacteria</taxon>
        <taxon>Bacillati</taxon>
        <taxon>Actinomycetota</taxon>
        <taxon>Actinomycetes</taxon>
        <taxon>Mycobacteriales</taxon>
        <taxon>Mycobacteriaceae</taxon>
        <taxon>Mycobacterium</taxon>
    </lineage>
</organism>
<dbReference type="PANTHER" id="PTHR46766">
    <property type="entry name" value="GLUTAMINE-RICH PROTEIN 2"/>
    <property type="match status" value="1"/>
</dbReference>
<dbReference type="GO" id="GO:0052572">
    <property type="term" value="P:response to host immune response"/>
    <property type="evidence" value="ECO:0007669"/>
    <property type="project" value="TreeGrafter"/>
</dbReference>
<keyword evidence="2" id="KW-0472">Membrane</keyword>
<feature type="transmembrane region" description="Helical" evidence="2">
    <location>
        <begin position="38"/>
        <end position="57"/>
    </location>
</feature>
<dbReference type="InterPro" id="IPR000030">
    <property type="entry name" value="PPE_dom"/>
</dbReference>
<feature type="transmembrane region" description="Helical" evidence="2">
    <location>
        <begin position="12"/>
        <end position="32"/>
    </location>
</feature>